<dbReference type="AlphaFoldDB" id="A0AAJ0U2S5"/>
<feature type="domain" description="HDOD" evidence="1">
    <location>
        <begin position="15"/>
        <end position="210"/>
    </location>
</feature>
<dbReference type="PANTHER" id="PTHR33525:SF3">
    <property type="entry name" value="RIBONUCLEASE Y"/>
    <property type="match status" value="1"/>
</dbReference>
<sequence length="281" mass="30835">MQPSGERLLERLSELPSLPAIYHQARDALERPDGSLDAVASVLETDTALSARILRVANSALYGLIAKVDSLPRALTMIGTEEVHRIILATSVVSVFRDIPLGAVSMRSFWEHSIATGVASRAIARRLGQTGAERFYLAGLLHDIGRLPLYLLEPETMGQALQAHREHRADLQTLETQMLGTTHTEVGAALLTQWQIPAVYCEAAGRHHDLGEDDYRLETSATHVADIIANSLRIGTSGTRAVPVLSETHWRRTGLEVDDLRPVVELTLRTTQDVVSAFLEL</sequence>
<evidence type="ECO:0000313" key="2">
    <source>
        <dbReference type="EMBL" id="MBK1704023.1"/>
    </source>
</evidence>
<keyword evidence="3" id="KW-1185">Reference proteome</keyword>
<dbReference type="SUPFAM" id="SSF109604">
    <property type="entry name" value="HD-domain/PDEase-like"/>
    <property type="match status" value="1"/>
</dbReference>
<dbReference type="EMBL" id="NRSJ01000006">
    <property type="protein sequence ID" value="MBK1704023.1"/>
    <property type="molecule type" value="Genomic_DNA"/>
</dbReference>
<proteinExistence type="predicted"/>
<evidence type="ECO:0000259" key="1">
    <source>
        <dbReference type="PROSITE" id="PS51833"/>
    </source>
</evidence>
<name>A0AAJ0U2S5_9GAMM</name>
<dbReference type="SMART" id="SM00471">
    <property type="entry name" value="HDc"/>
    <property type="match status" value="1"/>
</dbReference>
<evidence type="ECO:0000313" key="3">
    <source>
        <dbReference type="Proteomes" id="UP001296776"/>
    </source>
</evidence>
<dbReference type="PANTHER" id="PTHR33525">
    <property type="match status" value="1"/>
</dbReference>
<comment type="caution">
    <text evidence="2">The sequence shown here is derived from an EMBL/GenBank/DDBJ whole genome shotgun (WGS) entry which is preliminary data.</text>
</comment>
<dbReference type="RefSeq" id="WP_200345192.1">
    <property type="nucleotide sequence ID" value="NZ_NRSJ01000006.1"/>
</dbReference>
<dbReference type="InterPro" id="IPR003607">
    <property type="entry name" value="HD/PDEase_dom"/>
</dbReference>
<dbReference type="Proteomes" id="UP001296776">
    <property type="component" value="Unassembled WGS sequence"/>
</dbReference>
<dbReference type="InterPro" id="IPR013976">
    <property type="entry name" value="HDOD"/>
</dbReference>
<dbReference type="PROSITE" id="PS51833">
    <property type="entry name" value="HDOD"/>
    <property type="match status" value="1"/>
</dbReference>
<dbReference type="CDD" id="cd00077">
    <property type="entry name" value="HDc"/>
    <property type="match status" value="1"/>
</dbReference>
<organism evidence="2 3">
    <name type="scientific">Halochromatium glycolicum</name>
    <dbReference type="NCBI Taxonomy" id="85075"/>
    <lineage>
        <taxon>Bacteria</taxon>
        <taxon>Pseudomonadati</taxon>
        <taxon>Pseudomonadota</taxon>
        <taxon>Gammaproteobacteria</taxon>
        <taxon>Chromatiales</taxon>
        <taxon>Chromatiaceae</taxon>
        <taxon>Halochromatium</taxon>
    </lineage>
</organism>
<dbReference type="InterPro" id="IPR052340">
    <property type="entry name" value="RNase_Y/CdgJ"/>
</dbReference>
<accession>A0AAJ0U2S5</accession>
<dbReference type="Gene3D" id="1.10.3210.10">
    <property type="entry name" value="Hypothetical protein af1432"/>
    <property type="match status" value="1"/>
</dbReference>
<gene>
    <name evidence="2" type="ORF">CKO40_05550</name>
</gene>
<dbReference type="NCBIfam" id="TIGR00277">
    <property type="entry name" value="HDIG"/>
    <property type="match status" value="1"/>
</dbReference>
<dbReference type="InterPro" id="IPR006675">
    <property type="entry name" value="HDIG_dom"/>
</dbReference>
<protein>
    <submittedName>
        <fullName evidence="2">Phosphohydrolase</fullName>
    </submittedName>
</protein>
<reference evidence="2" key="1">
    <citation type="submission" date="2017-08" db="EMBL/GenBank/DDBJ databases">
        <authorList>
            <person name="Imhoff J.F."/>
            <person name="Rahn T."/>
            <person name="Kuenzel S."/>
            <person name="Neulinger S.C."/>
        </authorList>
    </citation>
    <scope>NUCLEOTIDE SEQUENCE</scope>
    <source>
        <strain evidence="2">DSM 11080</strain>
    </source>
</reference>
<reference evidence="2" key="2">
    <citation type="journal article" date="2020" name="Microorganisms">
        <title>Osmotic Adaptation and Compatible Solute Biosynthesis of Phototrophic Bacteria as Revealed from Genome Analyses.</title>
        <authorList>
            <person name="Imhoff J.F."/>
            <person name="Rahn T."/>
            <person name="Kunzel S."/>
            <person name="Keller A."/>
            <person name="Neulinger S.C."/>
        </authorList>
    </citation>
    <scope>NUCLEOTIDE SEQUENCE</scope>
    <source>
        <strain evidence="2">DSM 11080</strain>
    </source>
</reference>
<dbReference type="Pfam" id="PF08668">
    <property type="entry name" value="HDOD"/>
    <property type="match status" value="1"/>
</dbReference>